<reference evidence="2 3" key="1">
    <citation type="journal article" date="2021" name="Genome Biol.">
        <title>AFLAP: assembly-free linkage analysis pipeline using k-mers from genome sequencing data.</title>
        <authorList>
            <person name="Fletcher K."/>
            <person name="Zhang L."/>
            <person name="Gil J."/>
            <person name="Han R."/>
            <person name="Cavanaugh K."/>
            <person name="Michelmore R."/>
        </authorList>
    </citation>
    <scope>NUCLEOTIDE SEQUENCE [LARGE SCALE GENOMIC DNA]</scope>
    <source>
        <strain evidence="2 3">SF5</strain>
    </source>
</reference>
<keyword evidence="1" id="KW-0812">Transmembrane</keyword>
<accession>A0A976IM74</accession>
<evidence type="ECO:0000313" key="2">
    <source>
        <dbReference type="EMBL" id="TDH74332.1"/>
    </source>
</evidence>
<dbReference type="AlphaFoldDB" id="A0A976IM74"/>
<organism evidence="2 3">
    <name type="scientific">Bremia lactucae</name>
    <name type="common">Lettuce downy mildew</name>
    <dbReference type="NCBI Taxonomy" id="4779"/>
    <lineage>
        <taxon>Eukaryota</taxon>
        <taxon>Sar</taxon>
        <taxon>Stramenopiles</taxon>
        <taxon>Oomycota</taxon>
        <taxon>Peronosporomycetes</taxon>
        <taxon>Peronosporales</taxon>
        <taxon>Peronosporaceae</taxon>
        <taxon>Bremia</taxon>
    </lineage>
</organism>
<protein>
    <submittedName>
        <fullName evidence="2">Uncharacterized protein</fullName>
    </submittedName>
</protein>
<comment type="caution">
    <text evidence="2">The sequence shown here is derived from an EMBL/GenBank/DDBJ whole genome shotgun (WGS) entry which is preliminary data.</text>
</comment>
<dbReference type="RefSeq" id="XP_067823830.1">
    <property type="nucleotide sequence ID" value="XM_067962715.1"/>
</dbReference>
<evidence type="ECO:0000313" key="3">
    <source>
        <dbReference type="Proteomes" id="UP000294530"/>
    </source>
</evidence>
<dbReference type="EMBL" id="SHOA02000011">
    <property type="protein sequence ID" value="TDH74332.1"/>
    <property type="molecule type" value="Genomic_DNA"/>
</dbReference>
<proteinExistence type="predicted"/>
<keyword evidence="3" id="KW-1185">Reference proteome</keyword>
<keyword evidence="1" id="KW-1133">Transmembrane helix</keyword>
<dbReference type="KEGG" id="blac:94348386"/>
<feature type="transmembrane region" description="Helical" evidence="1">
    <location>
        <begin position="15"/>
        <end position="42"/>
    </location>
</feature>
<sequence length="52" mass="5900">MKRAESKHPVWEQELLAILVVSVPSGSYVYSGLITSIEMLLIQKTTNRRVAR</sequence>
<dbReference type="GeneID" id="94348386"/>
<evidence type="ECO:0000256" key="1">
    <source>
        <dbReference type="SAM" id="Phobius"/>
    </source>
</evidence>
<dbReference type="Proteomes" id="UP000294530">
    <property type="component" value="Unassembled WGS sequence"/>
</dbReference>
<name>A0A976IM74_BRELC</name>
<keyword evidence="1" id="KW-0472">Membrane</keyword>
<gene>
    <name evidence="2" type="ORF">CCR75_004629</name>
</gene>